<dbReference type="RefSeq" id="WP_021708592.1">
    <property type="nucleotide sequence ID" value="NZ_BAOB01000490.1"/>
</dbReference>
<dbReference type="AlphaFoldDB" id="U3ANF8"/>
<keyword evidence="1" id="KW-0812">Transmembrane</keyword>
<accession>U3ANF8</accession>
<comment type="caution">
    <text evidence="2">The sequence shown here is derived from an EMBL/GenBank/DDBJ whole genome shotgun (WGS) entry which is preliminary data.</text>
</comment>
<evidence type="ECO:0000313" key="2">
    <source>
        <dbReference type="EMBL" id="GAD74812.1"/>
    </source>
</evidence>
<reference evidence="2 3" key="1">
    <citation type="submission" date="2013-09" db="EMBL/GenBank/DDBJ databases">
        <title>Whole genome shotgun sequence of Vibrio azureus NBRC 104587.</title>
        <authorList>
            <person name="Isaki S."/>
            <person name="Hosoyama A."/>
            <person name="Numata M."/>
            <person name="Hashimoto M."/>
            <person name="Hosoyama Y."/>
            <person name="Tsuchikane K."/>
            <person name="Noguchi M."/>
            <person name="Hirakata S."/>
            <person name="Ichikawa N."/>
            <person name="Ohji S."/>
            <person name="Yamazoe A."/>
            <person name="Fujita N."/>
        </authorList>
    </citation>
    <scope>NUCLEOTIDE SEQUENCE [LARGE SCALE GENOMIC DNA]</scope>
    <source>
        <strain evidence="2 3">NBRC 104587</strain>
    </source>
</reference>
<evidence type="ECO:0000313" key="3">
    <source>
        <dbReference type="Proteomes" id="UP000016567"/>
    </source>
</evidence>
<dbReference type="EMBL" id="BATL01000015">
    <property type="protein sequence ID" value="GAD74812.1"/>
    <property type="molecule type" value="Genomic_DNA"/>
</dbReference>
<feature type="transmembrane region" description="Helical" evidence="1">
    <location>
        <begin position="27"/>
        <end position="44"/>
    </location>
</feature>
<name>U3ANF8_9VIBR</name>
<evidence type="ECO:0008006" key="4">
    <source>
        <dbReference type="Google" id="ProtNLM"/>
    </source>
</evidence>
<feature type="transmembrane region" description="Helical" evidence="1">
    <location>
        <begin position="51"/>
        <end position="73"/>
    </location>
</feature>
<dbReference type="eggNOG" id="ENOG5031N5F">
    <property type="taxonomic scope" value="Bacteria"/>
</dbReference>
<dbReference type="OrthoDB" id="5828030at2"/>
<protein>
    <recommendedName>
        <fullName evidence="4">NADH:ubiquinone oxidoreductase</fullName>
    </recommendedName>
</protein>
<evidence type="ECO:0000256" key="1">
    <source>
        <dbReference type="SAM" id="Phobius"/>
    </source>
</evidence>
<organism evidence="2 3">
    <name type="scientific">Vibrio azureus NBRC 104587</name>
    <dbReference type="NCBI Taxonomy" id="1219077"/>
    <lineage>
        <taxon>Bacteria</taxon>
        <taxon>Pseudomonadati</taxon>
        <taxon>Pseudomonadota</taxon>
        <taxon>Gammaproteobacteria</taxon>
        <taxon>Vibrionales</taxon>
        <taxon>Vibrionaceae</taxon>
        <taxon>Vibrio</taxon>
    </lineage>
</organism>
<proteinExistence type="predicted"/>
<sequence>MKLILIALFSILASVLSIEHFHSFLFGFMIATLAVGSCYWFAFRSSRFPELALFLLICGMLSKLVVTVSGVAYGMSQQIITSPIVFALSYLFFSITVTYLWFSHRENKVSMQETTKEVAQKAILEHDFRVQIV</sequence>
<feature type="transmembrane region" description="Helical" evidence="1">
    <location>
        <begin position="79"/>
        <end position="102"/>
    </location>
</feature>
<keyword evidence="1" id="KW-0472">Membrane</keyword>
<keyword evidence="3" id="KW-1185">Reference proteome</keyword>
<keyword evidence="1" id="KW-1133">Transmembrane helix</keyword>
<gene>
    <name evidence="2" type="ORF">VAZ01S_015_00560</name>
</gene>
<dbReference type="Proteomes" id="UP000016567">
    <property type="component" value="Unassembled WGS sequence"/>
</dbReference>